<evidence type="ECO:0000313" key="2">
    <source>
        <dbReference type="EMBL" id="KAF1692611.1"/>
    </source>
</evidence>
<name>A0ABQ6Z461_9GAMM</name>
<feature type="transmembrane region" description="Helical" evidence="1">
    <location>
        <begin position="51"/>
        <end position="72"/>
    </location>
</feature>
<proteinExistence type="predicted"/>
<evidence type="ECO:0000313" key="3">
    <source>
        <dbReference type="Proteomes" id="UP000788419"/>
    </source>
</evidence>
<keyword evidence="1" id="KW-0812">Transmembrane</keyword>
<keyword evidence="1" id="KW-0472">Membrane</keyword>
<dbReference type="EMBL" id="PDWN01000015">
    <property type="protein sequence ID" value="KAF1692611.1"/>
    <property type="molecule type" value="Genomic_DNA"/>
</dbReference>
<sequence length="125" mass="12811">MTTAPDLHDQGDDDRLARQLHAAALAHTSAPTLARLRQARHAASAGPRRRLFAPWLAGGAVAAAVAMAVMLLPGTQPGPAGAPQVAGVPAVQDAATTADPAQSLQEDPGFYVWLDSVDATALAME</sequence>
<protein>
    <submittedName>
        <fullName evidence="2">Uncharacterized protein</fullName>
    </submittedName>
</protein>
<keyword evidence="3" id="KW-1185">Reference proteome</keyword>
<gene>
    <name evidence="2" type="ORF">CSC65_14040</name>
</gene>
<keyword evidence="1" id="KW-1133">Transmembrane helix</keyword>
<comment type="caution">
    <text evidence="2">The sequence shown here is derived from an EMBL/GenBank/DDBJ whole genome shotgun (WGS) entry which is preliminary data.</text>
</comment>
<organism evidence="2 3">
    <name type="scientific">Pseudoxanthomonas daejeonensis</name>
    <dbReference type="NCBI Taxonomy" id="266062"/>
    <lineage>
        <taxon>Bacteria</taxon>
        <taxon>Pseudomonadati</taxon>
        <taxon>Pseudomonadota</taxon>
        <taxon>Gammaproteobacteria</taxon>
        <taxon>Lysobacterales</taxon>
        <taxon>Lysobacteraceae</taxon>
        <taxon>Pseudoxanthomonas</taxon>
    </lineage>
</organism>
<evidence type="ECO:0000256" key="1">
    <source>
        <dbReference type="SAM" id="Phobius"/>
    </source>
</evidence>
<dbReference type="Proteomes" id="UP000788419">
    <property type="component" value="Unassembled WGS sequence"/>
</dbReference>
<accession>A0ABQ6Z461</accession>
<dbReference type="RefSeq" id="WP_162411229.1">
    <property type="nucleotide sequence ID" value="NZ_CP093331.1"/>
</dbReference>
<reference evidence="2 3" key="1">
    <citation type="submission" date="2017-10" db="EMBL/GenBank/DDBJ databases">
        <title>Whole genome sequencing of members of genus Pseudoxanthomonas.</title>
        <authorList>
            <person name="Kumar S."/>
            <person name="Bansal K."/>
            <person name="Kaur A."/>
            <person name="Patil P."/>
            <person name="Sharma S."/>
            <person name="Patil P.B."/>
        </authorList>
    </citation>
    <scope>NUCLEOTIDE SEQUENCE [LARGE SCALE GENOMIC DNA]</scope>
    <source>
        <strain evidence="2 3">DSM 17801</strain>
    </source>
</reference>